<dbReference type="PANTHER" id="PTHR13096">
    <property type="entry name" value="MINA53 MYC INDUCED NUCLEAR ANTIGEN"/>
    <property type="match status" value="1"/>
</dbReference>
<reference evidence="5" key="1">
    <citation type="journal article" date="2014" name="Int. J. Syst. Evol. Microbiol.">
        <title>Complete genome sequence of Corynebacterium casei LMG S-19264T (=DSM 44701T), isolated from a smear-ripened cheese.</title>
        <authorList>
            <consortium name="US DOE Joint Genome Institute (JGI-PGF)"/>
            <person name="Walter F."/>
            <person name="Albersmeier A."/>
            <person name="Kalinowski J."/>
            <person name="Ruckert C."/>
        </authorList>
    </citation>
    <scope>NUCLEOTIDE SEQUENCE</scope>
    <source>
        <strain evidence="5">JCM 4714</strain>
    </source>
</reference>
<dbReference type="InterPro" id="IPR039994">
    <property type="entry name" value="NO66-like"/>
</dbReference>
<accession>A0A919D3F3</accession>
<evidence type="ECO:0000256" key="3">
    <source>
        <dbReference type="ARBA" id="ARBA00023004"/>
    </source>
</evidence>
<keyword evidence="2" id="KW-0479">Metal-binding</keyword>
<dbReference type="GO" id="GO:0032453">
    <property type="term" value="F:histone H3K4 demethylase activity"/>
    <property type="evidence" value="ECO:0007669"/>
    <property type="project" value="TreeGrafter"/>
</dbReference>
<dbReference type="SUPFAM" id="SSF51197">
    <property type="entry name" value="Clavaminate synthase-like"/>
    <property type="match status" value="1"/>
</dbReference>
<feature type="domain" description="JmjC" evidence="4">
    <location>
        <begin position="118"/>
        <end position="255"/>
    </location>
</feature>
<sequence>MTILTDQGEAAPGAQPFFDLARLISPINPETFRRDYWEKQPLLVEREDPHYYAELLTLDDVDQLLFLAGANLDCIRVVVDGEETPVEDLGNHGPNGRTAILEALYARYRSGSTIVLNALERRWDPLSRLTTQLSTEAGARFQVNVYLTPGGGAQGFKPHYDTHDVFVLQVHGTKRWRLYGSPYPLPFQDQPYDHSAAEVPDLEREIDLTPGSLLYLPRGTVHAATSTDSASVHITLGVHPVLWSYVLQQAISKVAAEDVRFRTGLPFGFVGDPELQQEAEKTLVDLLRSVVDQASPQAAIHDAVDRSVSISAPRLRHHLTDLEAVSGVGPDTKLRRRPDLRWDLKLTEDRVRLSFHNKTVEFPLHVADEVTYVAQSDGEPISPSSIPGTLDQPGRLVLIRTLLREGFLTLH</sequence>
<dbReference type="GO" id="GO:0051864">
    <property type="term" value="F:histone H3K36 demethylase activity"/>
    <property type="evidence" value="ECO:0007669"/>
    <property type="project" value="TreeGrafter"/>
</dbReference>
<evidence type="ECO:0000259" key="4">
    <source>
        <dbReference type="PROSITE" id="PS51184"/>
    </source>
</evidence>
<comment type="caution">
    <text evidence="5">The sequence shown here is derived from an EMBL/GenBank/DDBJ whole genome shotgun (WGS) entry which is preliminary data.</text>
</comment>
<reference evidence="5" key="2">
    <citation type="submission" date="2020-09" db="EMBL/GenBank/DDBJ databases">
        <authorList>
            <person name="Sun Q."/>
            <person name="Ohkuma M."/>
        </authorList>
    </citation>
    <scope>NUCLEOTIDE SEQUENCE</scope>
    <source>
        <strain evidence="5">JCM 4714</strain>
    </source>
</reference>
<dbReference type="EMBL" id="BMVG01000013">
    <property type="protein sequence ID" value="GHE07183.1"/>
    <property type="molecule type" value="Genomic_DNA"/>
</dbReference>
<organism evidence="5 6">
    <name type="scientific">Streptomyces alanosinicus</name>
    <dbReference type="NCBI Taxonomy" id="68171"/>
    <lineage>
        <taxon>Bacteria</taxon>
        <taxon>Bacillati</taxon>
        <taxon>Actinomycetota</taxon>
        <taxon>Actinomycetes</taxon>
        <taxon>Kitasatosporales</taxon>
        <taxon>Streptomycetaceae</taxon>
        <taxon>Streptomyces</taxon>
    </lineage>
</organism>
<keyword evidence="3" id="KW-0408">Iron</keyword>
<evidence type="ECO:0000313" key="6">
    <source>
        <dbReference type="Proteomes" id="UP000655443"/>
    </source>
</evidence>
<proteinExistence type="predicted"/>
<dbReference type="AlphaFoldDB" id="A0A919D3F3"/>
<dbReference type="InterPro" id="IPR003347">
    <property type="entry name" value="JmjC_dom"/>
</dbReference>
<dbReference type="PROSITE" id="PS51184">
    <property type="entry name" value="JMJC"/>
    <property type="match status" value="1"/>
</dbReference>
<dbReference type="PANTHER" id="PTHR13096:SF9">
    <property type="entry name" value="BIFUNCTIONAL LYSINE-SPECIFIC DEMETHYLASE AND HISTIDYL-HYDROXYLASE"/>
    <property type="match status" value="1"/>
</dbReference>
<gene>
    <name evidence="5" type="ORF">GCM10010339_51260</name>
</gene>
<dbReference type="Gene3D" id="2.60.120.650">
    <property type="entry name" value="Cupin"/>
    <property type="match status" value="1"/>
</dbReference>
<dbReference type="GO" id="GO:0046872">
    <property type="term" value="F:metal ion binding"/>
    <property type="evidence" value="ECO:0007669"/>
    <property type="project" value="UniProtKB-KW"/>
</dbReference>
<evidence type="ECO:0000256" key="2">
    <source>
        <dbReference type="ARBA" id="ARBA00022723"/>
    </source>
</evidence>
<evidence type="ECO:0000313" key="5">
    <source>
        <dbReference type="EMBL" id="GHE07183.1"/>
    </source>
</evidence>
<protein>
    <recommendedName>
        <fullName evidence="4">JmjC domain-containing protein</fullName>
    </recommendedName>
</protein>
<comment type="cofactor">
    <cofactor evidence="1">
        <name>Fe(2+)</name>
        <dbReference type="ChEBI" id="CHEBI:29033"/>
    </cofactor>
</comment>
<keyword evidence="6" id="KW-1185">Reference proteome</keyword>
<evidence type="ECO:0000256" key="1">
    <source>
        <dbReference type="ARBA" id="ARBA00001954"/>
    </source>
</evidence>
<dbReference type="Proteomes" id="UP000655443">
    <property type="component" value="Unassembled WGS sequence"/>
</dbReference>
<dbReference type="RefSeq" id="WP_189955986.1">
    <property type="nucleotide sequence ID" value="NZ_BMVG01000013.1"/>
</dbReference>
<dbReference type="Pfam" id="PF08007">
    <property type="entry name" value="JmjC_2"/>
    <property type="match status" value="1"/>
</dbReference>
<name>A0A919D3F3_9ACTN</name>